<organism evidence="1 2">
    <name type="scientific">Trichodelitschia bisporula</name>
    <dbReference type="NCBI Taxonomy" id="703511"/>
    <lineage>
        <taxon>Eukaryota</taxon>
        <taxon>Fungi</taxon>
        <taxon>Dikarya</taxon>
        <taxon>Ascomycota</taxon>
        <taxon>Pezizomycotina</taxon>
        <taxon>Dothideomycetes</taxon>
        <taxon>Dothideomycetes incertae sedis</taxon>
        <taxon>Phaeotrichales</taxon>
        <taxon>Phaeotrichaceae</taxon>
        <taxon>Trichodelitschia</taxon>
    </lineage>
</organism>
<dbReference type="AlphaFoldDB" id="A0A6G1IC61"/>
<sequence>MADALATVAHTQGEAVGNIFRTGGCNGGCGVRSDAISGTRPVADTELPYHRAAPNGPLTCRPTSTSCLHEPQRTLTQPQRTLPRTSFLLPCLHRTPLALAVATYYRRASALCAAWQARVGDRGGRVRARLEGTWRFGCCCRVSARPCGGERWSALSR</sequence>
<dbReference type="Proteomes" id="UP000799640">
    <property type="component" value="Unassembled WGS sequence"/>
</dbReference>
<keyword evidence="2" id="KW-1185">Reference proteome</keyword>
<dbReference type="EMBL" id="ML996687">
    <property type="protein sequence ID" value="KAF2405575.1"/>
    <property type="molecule type" value="Genomic_DNA"/>
</dbReference>
<reference evidence="1" key="1">
    <citation type="journal article" date="2020" name="Stud. Mycol.">
        <title>101 Dothideomycetes genomes: a test case for predicting lifestyles and emergence of pathogens.</title>
        <authorList>
            <person name="Haridas S."/>
            <person name="Albert R."/>
            <person name="Binder M."/>
            <person name="Bloem J."/>
            <person name="Labutti K."/>
            <person name="Salamov A."/>
            <person name="Andreopoulos B."/>
            <person name="Baker S."/>
            <person name="Barry K."/>
            <person name="Bills G."/>
            <person name="Bluhm B."/>
            <person name="Cannon C."/>
            <person name="Castanera R."/>
            <person name="Culley D."/>
            <person name="Daum C."/>
            <person name="Ezra D."/>
            <person name="Gonzalez J."/>
            <person name="Henrissat B."/>
            <person name="Kuo A."/>
            <person name="Liang C."/>
            <person name="Lipzen A."/>
            <person name="Lutzoni F."/>
            <person name="Magnuson J."/>
            <person name="Mondo S."/>
            <person name="Nolan M."/>
            <person name="Ohm R."/>
            <person name="Pangilinan J."/>
            <person name="Park H.-J."/>
            <person name="Ramirez L."/>
            <person name="Alfaro M."/>
            <person name="Sun H."/>
            <person name="Tritt A."/>
            <person name="Yoshinaga Y."/>
            <person name="Zwiers L.-H."/>
            <person name="Turgeon B."/>
            <person name="Goodwin S."/>
            <person name="Spatafora J."/>
            <person name="Crous P."/>
            <person name="Grigoriev I."/>
        </authorList>
    </citation>
    <scope>NUCLEOTIDE SEQUENCE</scope>
    <source>
        <strain evidence="1">CBS 262.69</strain>
    </source>
</reference>
<gene>
    <name evidence="1" type="ORF">EJ06DRAFT_30777</name>
</gene>
<protein>
    <submittedName>
        <fullName evidence="1">Uncharacterized protein</fullName>
    </submittedName>
</protein>
<evidence type="ECO:0000313" key="1">
    <source>
        <dbReference type="EMBL" id="KAF2405575.1"/>
    </source>
</evidence>
<evidence type="ECO:0000313" key="2">
    <source>
        <dbReference type="Proteomes" id="UP000799640"/>
    </source>
</evidence>
<accession>A0A6G1IC61</accession>
<proteinExistence type="predicted"/>
<name>A0A6G1IC61_9PEZI</name>